<sequence length="340" mass="37075">MDYYEELGINRAATDIDINKAYRKLALTYHPDKDDSEDAAMIFERIAEAYDVLSNRKLKATFDLLGEIGLKDGVPDGRGGRKGGIYTFETSPMAIFKRFFGTDNPYEALMVIQDAFEKMGGSGKPELGAQRTYDLPVTLEEIFHGAHKAVTHTRKVQRELNGSIESEDRTLTVAVPPGCKNGRRFVFEREGNSKPGVEPGAVVFVLETARHASFTRSGDDLVYVAKLSVVDALCGTTLKIQTLDKRTLAIPVVECVDANSQKIVGGEGMPRADGSGRGDLIIIFEIVMPNKLTPAQKSLVRAGFFYPGKQPSPEQHAASVAFLNAANHGSKGWTIGFAGQ</sequence>
<dbReference type="InterPro" id="IPR036869">
    <property type="entry name" value="J_dom_sf"/>
</dbReference>
<dbReference type="InParanoid" id="C1EE66"/>
<dbReference type="PANTHER" id="PTHR24078">
    <property type="entry name" value="DNAJ HOMOLOG SUBFAMILY C MEMBER"/>
    <property type="match status" value="1"/>
</dbReference>
<dbReference type="Gene3D" id="1.10.287.110">
    <property type="entry name" value="DnaJ domain"/>
    <property type="match status" value="1"/>
</dbReference>
<gene>
    <name evidence="3" type="primary">RSP16</name>
    <name evidence="3" type="ORF">MICPUN_62518</name>
</gene>
<dbReference type="RefSeq" id="XP_002504920.1">
    <property type="nucleotide sequence ID" value="XM_002504874.1"/>
</dbReference>
<dbReference type="Pfam" id="PF00226">
    <property type="entry name" value="DnaJ"/>
    <property type="match status" value="1"/>
</dbReference>
<keyword evidence="1" id="KW-0143">Chaperone</keyword>
<dbReference type="KEGG" id="mis:MICPUN_62518"/>
<dbReference type="AlphaFoldDB" id="C1EE66"/>
<evidence type="ECO:0000256" key="1">
    <source>
        <dbReference type="ARBA" id="ARBA00023186"/>
    </source>
</evidence>
<dbReference type="PRINTS" id="PR00625">
    <property type="entry name" value="JDOMAIN"/>
</dbReference>
<dbReference type="EMBL" id="CP001330">
    <property type="protein sequence ID" value="ACO66178.1"/>
    <property type="molecule type" value="Genomic_DNA"/>
</dbReference>
<dbReference type="InterPro" id="IPR018253">
    <property type="entry name" value="DnaJ_domain_CS"/>
</dbReference>
<protein>
    <submittedName>
        <fullName evidence="3">Radial spoke protein 16</fullName>
    </submittedName>
</protein>
<dbReference type="Proteomes" id="UP000002009">
    <property type="component" value="Chromosome 11"/>
</dbReference>
<evidence type="ECO:0000313" key="4">
    <source>
        <dbReference type="Proteomes" id="UP000002009"/>
    </source>
</evidence>
<dbReference type="OrthoDB" id="550424at2759"/>
<dbReference type="SMART" id="SM00271">
    <property type="entry name" value="DnaJ"/>
    <property type="match status" value="1"/>
</dbReference>
<feature type="domain" description="J" evidence="2">
    <location>
        <begin position="2"/>
        <end position="66"/>
    </location>
</feature>
<dbReference type="Pfam" id="PF01556">
    <property type="entry name" value="DnaJ_C"/>
    <property type="match status" value="1"/>
</dbReference>
<dbReference type="CDD" id="cd10747">
    <property type="entry name" value="DnaJ_C"/>
    <property type="match status" value="1"/>
</dbReference>
<dbReference type="GO" id="GO:0005829">
    <property type="term" value="C:cytosol"/>
    <property type="evidence" value="ECO:0007669"/>
    <property type="project" value="TreeGrafter"/>
</dbReference>
<reference evidence="3 4" key="1">
    <citation type="journal article" date="2009" name="Science">
        <title>Green evolution and dynamic adaptations revealed by genomes of the marine picoeukaryotes Micromonas.</title>
        <authorList>
            <person name="Worden A.Z."/>
            <person name="Lee J.H."/>
            <person name="Mock T."/>
            <person name="Rouze P."/>
            <person name="Simmons M.P."/>
            <person name="Aerts A.L."/>
            <person name="Allen A.E."/>
            <person name="Cuvelier M.L."/>
            <person name="Derelle E."/>
            <person name="Everett M.V."/>
            <person name="Foulon E."/>
            <person name="Grimwood J."/>
            <person name="Gundlach H."/>
            <person name="Henrissat B."/>
            <person name="Napoli C."/>
            <person name="McDonald S.M."/>
            <person name="Parker M.S."/>
            <person name="Rombauts S."/>
            <person name="Salamov A."/>
            <person name="Von Dassow P."/>
            <person name="Badger J.H."/>
            <person name="Coutinho P.M."/>
            <person name="Demir E."/>
            <person name="Dubchak I."/>
            <person name="Gentemann C."/>
            <person name="Eikrem W."/>
            <person name="Gready J.E."/>
            <person name="John U."/>
            <person name="Lanier W."/>
            <person name="Lindquist E.A."/>
            <person name="Lucas S."/>
            <person name="Mayer K.F."/>
            <person name="Moreau H."/>
            <person name="Not F."/>
            <person name="Otillar R."/>
            <person name="Panaud O."/>
            <person name="Pangilinan J."/>
            <person name="Paulsen I."/>
            <person name="Piegu B."/>
            <person name="Poliakov A."/>
            <person name="Robbens S."/>
            <person name="Schmutz J."/>
            <person name="Toulza E."/>
            <person name="Wyss T."/>
            <person name="Zelensky A."/>
            <person name="Zhou K."/>
            <person name="Armbrust E.V."/>
            <person name="Bhattacharya D."/>
            <person name="Goodenough U.W."/>
            <person name="Van de Peer Y."/>
            <person name="Grigoriev I.V."/>
        </authorList>
    </citation>
    <scope>NUCLEOTIDE SEQUENCE [LARGE SCALE GENOMIC DNA]</scope>
    <source>
        <strain evidence="4">RCC299 / NOUM17</strain>
    </source>
</reference>
<dbReference type="PROSITE" id="PS00636">
    <property type="entry name" value="DNAJ_1"/>
    <property type="match status" value="1"/>
</dbReference>
<evidence type="ECO:0000313" key="3">
    <source>
        <dbReference type="EMBL" id="ACO66178.1"/>
    </source>
</evidence>
<dbReference type="GO" id="GO:0051082">
    <property type="term" value="F:unfolded protein binding"/>
    <property type="evidence" value="ECO:0007669"/>
    <property type="project" value="InterPro"/>
</dbReference>
<dbReference type="InterPro" id="IPR008971">
    <property type="entry name" value="HSP40/DnaJ_pept-bd"/>
</dbReference>
<proteinExistence type="predicted"/>
<dbReference type="FunFam" id="2.60.260.20:FF:000013">
    <property type="entry name" value="DnaJ subfamily B member 11"/>
    <property type="match status" value="1"/>
</dbReference>
<dbReference type="InterPro" id="IPR051339">
    <property type="entry name" value="DnaJ_subfamily_B"/>
</dbReference>
<dbReference type="PROSITE" id="PS50076">
    <property type="entry name" value="DNAJ_2"/>
    <property type="match status" value="1"/>
</dbReference>
<dbReference type="SUPFAM" id="SSF49493">
    <property type="entry name" value="HSP40/DnaJ peptide-binding domain"/>
    <property type="match status" value="2"/>
</dbReference>
<dbReference type="eggNOG" id="KOG0714">
    <property type="taxonomic scope" value="Eukaryota"/>
</dbReference>
<dbReference type="CDD" id="cd06257">
    <property type="entry name" value="DnaJ"/>
    <property type="match status" value="1"/>
</dbReference>
<dbReference type="GO" id="GO:0006457">
    <property type="term" value="P:protein folding"/>
    <property type="evidence" value="ECO:0007669"/>
    <property type="project" value="InterPro"/>
</dbReference>
<dbReference type="STRING" id="296587.C1EE66"/>
<dbReference type="OMA" id="DQTHTFP"/>
<evidence type="ECO:0000259" key="2">
    <source>
        <dbReference type="PROSITE" id="PS50076"/>
    </source>
</evidence>
<dbReference type="InterPro" id="IPR001623">
    <property type="entry name" value="DnaJ_domain"/>
</dbReference>
<dbReference type="FunFam" id="1.10.287.110:FF:000106">
    <property type="entry name" value="Putative heat shock protein-like protein"/>
    <property type="match status" value="1"/>
</dbReference>
<dbReference type="GO" id="GO:0051087">
    <property type="term" value="F:protein-folding chaperone binding"/>
    <property type="evidence" value="ECO:0007669"/>
    <property type="project" value="TreeGrafter"/>
</dbReference>
<keyword evidence="4" id="KW-1185">Reference proteome</keyword>
<name>C1EE66_MICCC</name>
<dbReference type="SUPFAM" id="SSF46565">
    <property type="entry name" value="Chaperone J-domain"/>
    <property type="match status" value="1"/>
</dbReference>
<dbReference type="PANTHER" id="PTHR24078:SF519">
    <property type="entry name" value="DNAJ HOMOLOG SUBFAMILY B MEMBER 13"/>
    <property type="match status" value="1"/>
</dbReference>
<organism evidence="3 4">
    <name type="scientific">Micromonas commoda (strain RCC299 / NOUM17 / CCMP2709)</name>
    <name type="common">Picoplanktonic green alga</name>
    <dbReference type="NCBI Taxonomy" id="296587"/>
    <lineage>
        <taxon>Eukaryota</taxon>
        <taxon>Viridiplantae</taxon>
        <taxon>Chlorophyta</taxon>
        <taxon>Mamiellophyceae</taxon>
        <taxon>Mamiellales</taxon>
        <taxon>Mamiellaceae</taxon>
        <taxon>Micromonas</taxon>
    </lineage>
</organism>
<accession>C1EE66</accession>
<dbReference type="InterPro" id="IPR002939">
    <property type="entry name" value="DnaJ_C"/>
</dbReference>
<dbReference type="Gene3D" id="2.60.260.20">
    <property type="entry name" value="Urease metallochaperone UreE, N-terminal domain"/>
    <property type="match status" value="2"/>
</dbReference>
<dbReference type="GeneID" id="8247650"/>